<gene>
    <name evidence="2" type="ORF">FCN80_17305</name>
</gene>
<organism evidence="2 3">
    <name type="scientific">Martelella alba</name>
    <dbReference type="NCBI Taxonomy" id="2590451"/>
    <lineage>
        <taxon>Bacteria</taxon>
        <taxon>Pseudomonadati</taxon>
        <taxon>Pseudomonadota</taxon>
        <taxon>Alphaproteobacteria</taxon>
        <taxon>Hyphomicrobiales</taxon>
        <taxon>Aurantimonadaceae</taxon>
        <taxon>Martelella</taxon>
    </lineage>
</organism>
<accession>A0ABY2SH85</accession>
<keyword evidence="1" id="KW-0812">Transmembrane</keyword>
<protein>
    <submittedName>
        <fullName evidence="2">YmiA family putative membrane protein</fullName>
    </submittedName>
</protein>
<keyword evidence="3" id="KW-1185">Reference proteome</keyword>
<dbReference type="Pfam" id="PF22868">
    <property type="entry name" value="YmiA-like"/>
    <property type="match status" value="1"/>
</dbReference>
<dbReference type="EMBL" id="SZPQ01000027">
    <property type="protein sequence ID" value="TKI04628.1"/>
    <property type="molecule type" value="Genomic_DNA"/>
</dbReference>
<comment type="caution">
    <text evidence="2">The sequence shown here is derived from an EMBL/GenBank/DDBJ whole genome shotgun (WGS) entry which is preliminary data.</text>
</comment>
<proteinExistence type="predicted"/>
<keyword evidence="1" id="KW-1133">Transmembrane helix</keyword>
<evidence type="ECO:0000313" key="3">
    <source>
        <dbReference type="Proteomes" id="UP000305202"/>
    </source>
</evidence>
<evidence type="ECO:0000256" key="1">
    <source>
        <dbReference type="SAM" id="Phobius"/>
    </source>
</evidence>
<dbReference type="Proteomes" id="UP000305202">
    <property type="component" value="Unassembled WGS sequence"/>
</dbReference>
<name>A0ABY2SH85_9HYPH</name>
<evidence type="ECO:0000313" key="2">
    <source>
        <dbReference type="EMBL" id="TKI04628.1"/>
    </source>
</evidence>
<feature type="transmembrane region" description="Helical" evidence="1">
    <location>
        <begin position="30"/>
        <end position="50"/>
    </location>
</feature>
<dbReference type="NCBIfam" id="NF000536">
    <property type="entry name" value="YmiA"/>
    <property type="match status" value="1"/>
</dbReference>
<reference evidence="2 3" key="1">
    <citation type="submission" date="2019-04" db="EMBL/GenBank/DDBJ databases">
        <authorList>
            <person name="Li M."/>
            <person name="Gao C."/>
        </authorList>
    </citation>
    <scope>NUCLEOTIDE SEQUENCE [LARGE SCALE GENOMIC DNA]</scope>
    <source>
        <strain evidence="2 3">BGMRC 2031</strain>
    </source>
</reference>
<keyword evidence="1" id="KW-0472">Membrane</keyword>
<sequence>MKYKALRDHALHPASKRERIRRVRDLRRKVWLAVFFICALFWLCVAWIVIQF</sequence>
<dbReference type="InterPro" id="IPR047744">
    <property type="entry name" value="YmiA_put-like"/>
</dbReference>